<dbReference type="eggNOG" id="ENOG5031ZFT">
    <property type="taxonomic scope" value="Bacteria"/>
</dbReference>
<gene>
    <name evidence="1" type="ORF">N780_16505</name>
</gene>
<evidence type="ECO:0000313" key="1">
    <source>
        <dbReference type="EMBL" id="KGP92014.1"/>
    </source>
</evidence>
<dbReference type="OrthoDB" id="2691876at2"/>
<name>A0A0A2UVQ1_9BACI</name>
<dbReference type="AlphaFoldDB" id="A0A0A2UVQ1"/>
<comment type="caution">
    <text evidence="1">The sequence shown here is derived from an EMBL/GenBank/DDBJ whole genome shotgun (WGS) entry which is preliminary data.</text>
</comment>
<sequence length="68" mass="7687">MDREVLHERVYALKFALEQGGVDLGDAQHEILKDLMQVKTEKDGMVDPDSVSPRLMTLIQATLDQPLH</sequence>
<dbReference type="RefSeq" id="WP_036782098.1">
    <property type="nucleotide sequence ID" value="NZ_AVBG01000004.1"/>
</dbReference>
<dbReference type="STRING" id="1385513.N780_16505"/>
<protein>
    <submittedName>
        <fullName evidence="1">Uncharacterized protein</fullName>
    </submittedName>
</protein>
<keyword evidence="2" id="KW-1185">Reference proteome</keyword>
<dbReference type="EMBL" id="AVBG01000004">
    <property type="protein sequence ID" value="KGP92014.1"/>
    <property type="molecule type" value="Genomic_DNA"/>
</dbReference>
<evidence type="ECO:0000313" key="2">
    <source>
        <dbReference type="Proteomes" id="UP000030153"/>
    </source>
</evidence>
<reference evidence="1 2" key="1">
    <citation type="submission" date="2013-08" db="EMBL/GenBank/DDBJ databases">
        <title>Genome of Pontibacillus chungwhensis.</title>
        <authorList>
            <person name="Wang Q."/>
            <person name="Wang G."/>
        </authorList>
    </citation>
    <scope>NUCLEOTIDE SEQUENCE [LARGE SCALE GENOMIC DNA]</scope>
    <source>
        <strain evidence="1 2">BH030062</strain>
    </source>
</reference>
<dbReference type="Proteomes" id="UP000030153">
    <property type="component" value="Unassembled WGS sequence"/>
</dbReference>
<proteinExistence type="predicted"/>
<organism evidence="1 2">
    <name type="scientific">Pontibacillus chungwhensis BH030062</name>
    <dbReference type="NCBI Taxonomy" id="1385513"/>
    <lineage>
        <taxon>Bacteria</taxon>
        <taxon>Bacillati</taxon>
        <taxon>Bacillota</taxon>
        <taxon>Bacilli</taxon>
        <taxon>Bacillales</taxon>
        <taxon>Bacillaceae</taxon>
        <taxon>Pontibacillus</taxon>
    </lineage>
</organism>
<accession>A0A0A2UVQ1</accession>